<gene>
    <name evidence="2" type="ORF">H8730_10005</name>
</gene>
<sequence length="2511" mass="271699">MKKNQVRQGHERKGRFKKQLLSLGVAATLLLNPLSPLIPYLTGGMETVHAYNTSGSSDFWHIKIMNKQTIPLTENSGNLSHSLYGKWSVADNMKLTGKSNVTVVENRENKSVLSSMYVKGKGEGQGDWSLSFSDTGFDETGITDDVQIAIRAFTYYQGTNGYLTVNPGTGRNFKFENVKGEWVQTDWMPYNGMNAVITGGERTDLRFAYVLLADLISPGEDGWEYEVTNDPAEGAPILWLRTDDLLRTSSGGSMGKNDFNKMKVTLGIVPKETPTAELSYVTAQAVGISDDCHGLGFRVLDSDWEKYAGVEYQIVTVTDGTEYGWYSVAASGGMNSLGQNANTSADTCVTDLAGNGVYLKGLSETNVRAYNLQLDMKAPEVSRVKISGTSVDSTATTPPDQWPEDIDRSSLFSTAGDMVQFSLQLSEQVIGLSTEQLQEIVLQTNLSNADGSPVTAKLSEIQDSNADGSNGNIVSTLIFEPIAITEGMEPQGGQIKAASITGMELLKDYSKNAMAGGTTDLSALAPNIQNYLDTEGPTAELLDIIPGERTETEADYTVAFQVKDGEAGELYAGVSGSEGRLALTSYENAPQIRYAYEVTREATLPENLTKTGIVSGGDSAVWSSFSLTGEGVYYLHLKLTGIEEKELLDAQGLGLSILLEDVIGNEAQSALSIKNLDIDSVAPELTVIPEGTDIERAGAFNTVSFRAQAAASDRNGLDRMEYQWVESGASPADNGWQQVNIKSTSGEEYSQSFTASADSVALVSRDLYVRVFDVHGNMTEKQITMTADPGRAVGQYIVSGNPQLPSDSHDVLISRPLSTSEGTGDTAATRALVSMGDETYVGVFSFDGASEEPVRLMDETAADWYQVTVVDGVYTSVTPGGVPQWGSYYGTVEVTLYSSLTDSLVPVENEQLEKTDDFTGHQDAVLTFKHASRNDGVYSVSFGAVQDAAGQTLERRYDTEKGVSYSVVNQSLAGTRYFFDVSTLMMPEWKLEDMDFEASYAVVLRADNDGNILDEEASARIPLSRSASQVFSFPAADKDGNAFATGVYAVKVHIAQKEGGTRDFYGDRRFVLDASEMPVRFGVFSYSASAAVTMGTGTLDWSRAALDGQVLTSVNIGVARPDRYGMSNEERGNVVEVDGHPGYVTEVQNSLQNSSGNGSFTFNLLAELPKEPETYIGYAPGKVAEIRYWNAASTGDPSTVAYKTAYPVTVGGKTCYGVPVTGYYGWYGDGSTVVSAEALAAASVGDFKVALGSNIICYQLKMENGAESPVYQFQLNLTEQSPTLELSYSYGPTVLEKDSWTGTDIYTRHTDYIDVTVENAFSPNGGVKIYHALLKSVNGRSTWTYEEVPAGETIRLSSPGDGYCGSASTYIPSWGGNPSVYEFICAVDSAGNIMSAYPITYGGNNEADEYYYHVTDNIDINGIQSKTCEIGMTCEAVGDGSYEITIESTDWMRLEKIAESITVQVDGRTPYTISDLSDHELTVVNSAGIIGVTNGTSSSCAGKIRFALPYDSSVEEGAVINHTVTVTFNGRTDETDHGPNLSKKSLTVSAANTKPSVSQADTEPAIGQVGVISNAYVREAGTKGSFSTAFDLRAYENGSFHLTVEDPYGQTYEQTLELAGIPEDPQVSVSTEDFTKDPVTVTVNSQAYTLGVEESSLPEGTVIEGNGTGRLVLTVPENGSISVYYALDKDPVAAEDRKSITVAIDNIYNKEILPAVVWDYYETVVPAEGGEQDEVKLETVAYGEARAVLVDENGSELIDPRTGTAPVYVFVPGGETEYTFSGYVNQYGMKGEDFTVTLPVTLLPYPDSAAEKDTYRPDLALTGYSIRNGVSSEIEAAYLQEDSGRSEESNVGLSLYGEYGNYEPENVFKDVNLLLAKFGWAESYLFRVDIADESAVRLFIQKGADGQAPDYETGTSDSIPGVTLQGRTLQAEENAEFTLFAVDEKGNSTSVYLELTNLGEQPEPGYVTVLTKNGDARIYLLPPNMEGASDLQITNDDDNDGVPDAETEDDEKSRLFGFPYLSVVKNGIQPVHYSYVYEGTAYTGTLRVEVSGVDENPPSLQKTTWSANYDETGERFTNQDISLQMQFDKALGEVELQTKDGLIIGPESGMSVSWMENRATIVFEGNIPEDTRMKVTSAFNGKEAVVDIPAVTTIDKRTPEVTVDEVAYGPSHRTAHITIRADETGAILQENGKTGTRTGDATVFTVTVRENGTFTYTVVDKGGNKNSVTATVTDLVTDALTLELSTAGTEGSIIDPESYKPSVGEVLYARTNRASEISVNGGSPERAGAGEWVPVVIGEDAEGLYPSVYAVDDYGNGTILQLLRIPMGDRTAPRAVVNKSLLSASVQTGDEELEEMFKANLLCSDDTTPQSRLIVEFSYSREGNREKLPVSYTVRDEAGNETSGIFWLRLYDGTELQVAVDGKLVTWDETVLLDSRNPVITVTSNGERYKVDMKAGIKTAAQLKTGAVSVSGYTGQKEKTLDVTFSKPGYYTFCLTTQGRKTYRFVVYVEE</sequence>
<dbReference type="EMBL" id="JACRSQ010000013">
    <property type="protein sequence ID" value="MBC8543878.1"/>
    <property type="molecule type" value="Genomic_DNA"/>
</dbReference>
<dbReference type="RefSeq" id="WP_249289781.1">
    <property type="nucleotide sequence ID" value="NZ_JACRSQ010000013.1"/>
</dbReference>
<accession>A0A926DRH2</accession>
<evidence type="ECO:0000313" key="3">
    <source>
        <dbReference type="Proteomes" id="UP000657006"/>
    </source>
</evidence>
<dbReference type="Proteomes" id="UP000657006">
    <property type="component" value="Unassembled WGS sequence"/>
</dbReference>
<protein>
    <submittedName>
        <fullName evidence="2">Uncharacterized protein</fullName>
    </submittedName>
</protein>
<feature type="compositionally biased region" description="Acidic residues" evidence="1">
    <location>
        <begin position="1995"/>
        <end position="2010"/>
    </location>
</feature>
<feature type="region of interest" description="Disordered" evidence="1">
    <location>
        <begin position="1987"/>
        <end position="2010"/>
    </location>
</feature>
<reference evidence="2" key="1">
    <citation type="submission" date="2020-08" db="EMBL/GenBank/DDBJ databases">
        <title>Genome public.</title>
        <authorList>
            <person name="Liu C."/>
            <person name="Sun Q."/>
        </authorList>
    </citation>
    <scope>NUCLEOTIDE SEQUENCE</scope>
    <source>
        <strain evidence="2">NSJ-32</strain>
    </source>
</reference>
<evidence type="ECO:0000256" key="1">
    <source>
        <dbReference type="SAM" id="MobiDB-lite"/>
    </source>
</evidence>
<evidence type="ECO:0000313" key="2">
    <source>
        <dbReference type="EMBL" id="MBC8543878.1"/>
    </source>
</evidence>
<proteinExistence type="predicted"/>
<comment type="caution">
    <text evidence="2">The sequence shown here is derived from an EMBL/GenBank/DDBJ whole genome shotgun (WGS) entry which is preliminary data.</text>
</comment>
<keyword evidence="3" id="KW-1185">Reference proteome</keyword>
<name>A0A926DRH2_9FIRM</name>
<organism evidence="2 3">
    <name type="scientific">Bianquea renquensis</name>
    <dbReference type="NCBI Taxonomy" id="2763661"/>
    <lineage>
        <taxon>Bacteria</taxon>
        <taxon>Bacillati</taxon>
        <taxon>Bacillota</taxon>
        <taxon>Clostridia</taxon>
        <taxon>Eubacteriales</taxon>
        <taxon>Bianqueaceae</taxon>
        <taxon>Bianquea</taxon>
    </lineage>
</organism>